<proteinExistence type="predicted"/>
<dbReference type="RefSeq" id="XP_051361599.1">
    <property type="nucleotide sequence ID" value="XM_051507100.1"/>
</dbReference>
<keyword evidence="3" id="KW-1185">Reference proteome</keyword>
<evidence type="ECO:0000256" key="1">
    <source>
        <dbReference type="SAM" id="MobiDB-lite"/>
    </source>
</evidence>
<dbReference type="GO" id="GO:0005634">
    <property type="term" value="C:nucleus"/>
    <property type="evidence" value="ECO:0007669"/>
    <property type="project" value="TreeGrafter"/>
</dbReference>
<gene>
    <name evidence="2" type="ORF">J7T54_001051</name>
</gene>
<dbReference type="AlphaFoldDB" id="A0A9P9Y041"/>
<feature type="region of interest" description="Disordered" evidence="1">
    <location>
        <begin position="1"/>
        <end position="30"/>
    </location>
</feature>
<dbReference type="PANTHER" id="PTHR10629">
    <property type="entry name" value="CYTOSINE-SPECIFIC METHYLTRANSFERASE"/>
    <property type="match status" value="1"/>
</dbReference>
<dbReference type="InterPro" id="IPR029063">
    <property type="entry name" value="SAM-dependent_MTases_sf"/>
</dbReference>
<dbReference type="InterPro" id="IPR050390">
    <property type="entry name" value="C5-Methyltransferase"/>
</dbReference>
<organism evidence="2 3">
    <name type="scientific">Emericellopsis cladophorae</name>
    <dbReference type="NCBI Taxonomy" id="2686198"/>
    <lineage>
        <taxon>Eukaryota</taxon>
        <taxon>Fungi</taxon>
        <taxon>Dikarya</taxon>
        <taxon>Ascomycota</taxon>
        <taxon>Pezizomycotina</taxon>
        <taxon>Sordariomycetes</taxon>
        <taxon>Hypocreomycetidae</taxon>
        <taxon>Hypocreales</taxon>
        <taxon>Bionectriaceae</taxon>
        <taxon>Emericellopsis</taxon>
    </lineage>
</organism>
<protein>
    <submittedName>
        <fullName evidence="2">DNA-like protein</fullName>
    </submittedName>
</protein>
<name>A0A9P9Y041_9HYPO</name>
<comment type="caution">
    <text evidence="2">The sequence shown here is derived from an EMBL/GenBank/DDBJ whole genome shotgun (WGS) entry which is preliminary data.</text>
</comment>
<dbReference type="OrthoDB" id="5376140at2759"/>
<accession>A0A9P9Y041</accession>
<dbReference type="GeneID" id="75827570"/>
<reference evidence="2" key="1">
    <citation type="journal article" date="2021" name="J Fungi (Basel)">
        <title>Genomic and Metabolomic Analyses of the Marine Fungus Emericellopsis cladophorae: Insights into Saltwater Adaptability Mechanisms and Its Biosynthetic Potential.</title>
        <authorList>
            <person name="Goncalves M.F.M."/>
            <person name="Hilario S."/>
            <person name="Van de Peer Y."/>
            <person name="Esteves A.C."/>
            <person name="Alves A."/>
        </authorList>
    </citation>
    <scope>NUCLEOTIDE SEQUENCE</scope>
    <source>
        <strain evidence="2">MUM 19.33</strain>
    </source>
</reference>
<evidence type="ECO:0000313" key="2">
    <source>
        <dbReference type="EMBL" id="KAI6780743.1"/>
    </source>
</evidence>
<reference evidence="2" key="2">
    <citation type="submission" date="2022-07" db="EMBL/GenBank/DDBJ databases">
        <authorList>
            <person name="Goncalves M.F.M."/>
            <person name="Hilario S."/>
            <person name="Van De Peer Y."/>
            <person name="Esteves A.C."/>
            <person name="Alves A."/>
        </authorList>
    </citation>
    <scope>NUCLEOTIDE SEQUENCE</scope>
    <source>
        <strain evidence="2">MUM 19.33</strain>
    </source>
</reference>
<evidence type="ECO:0000313" key="3">
    <source>
        <dbReference type="Proteomes" id="UP001055219"/>
    </source>
</evidence>
<dbReference type="GO" id="GO:0003886">
    <property type="term" value="F:DNA (cytosine-5-)-methyltransferase activity"/>
    <property type="evidence" value="ECO:0007669"/>
    <property type="project" value="TreeGrafter"/>
</dbReference>
<dbReference type="Gene3D" id="3.90.120.10">
    <property type="entry name" value="DNA Methylase, subunit A, domain 2"/>
    <property type="match status" value="1"/>
</dbReference>
<dbReference type="EMBL" id="JAGIXG020000028">
    <property type="protein sequence ID" value="KAI6780743.1"/>
    <property type="molecule type" value="Genomic_DNA"/>
</dbReference>
<dbReference type="PANTHER" id="PTHR10629:SF54">
    <property type="entry name" value="DNA METHYLTRANSFERASE DIM-2"/>
    <property type="match status" value="1"/>
</dbReference>
<dbReference type="SUPFAM" id="SSF53335">
    <property type="entry name" value="S-adenosyl-L-methionine-dependent methyltransferases"/>
    <property type="match status" value="1"/>
</dbReference>
<dbReference type="GO" id="GO:0044027">
    <property type="term" value="P:negative regulation of gene expression via chromosomal CpG island methylation"/>
    <property type="evidence" value="ECO:0007669"/>
    <property type="project" value="TreeGrafter"/>
</dbReference>
<dbReference type="Proteomes" id="UP001055219">
    <property type="component" value="Unassembled WGS sequence"/>
</dbReference>
<dbReference type="GO" id="GO:0003677">
    <property type="term" value="F:DNA binding"/>
    <property type="evidence" value="ECO:0007669"/>
    <property type="project" value="TreeGrafter"/>
</dbReference>
<sequence length="189" mass="20635">MSNIRSTASPLYHKDEDRMSCTAPESSAYGRQDPTKLIETVVTKLSVGDAKAGRAIHSREPRMLSLMEARRAQGFLDEDVLLGDLVNQYKIVGNSVAREVAVAWGLAFRDAYEKTLAANGDNNLSQAIEETPIETANPVIPDSARYPSSAIKYAHRHPFDPPVQPGRGGQHTIKAITGDITTDFRAENA</sequence>